<feature type="compositionally biased region" description="Polar residues" evidence="2">
    <location>
        <begin position="201"/>
        <end position="213"/>
    </location>
</feature>
<feature type="compositionally biased region" description="Low complexity" evidence="2">
    <location>
        <begin position="99"/>
        <end position="111"/>
    </location>
</feature>
<evidence type="ECO:0000256" key="1">
    <source>
        <dbReference type="SAM" id="Coils"/>
    </source>
</evidence>
<protein>
    <submittedName>
        <fullName evidence="3">Uncharacterized protein</fullName>
    </submittedName>
</protein>
<keyword evidence="4" id="KW-1185">Reference proteome</keyword>
<gene>
    <name evidence="3" type="ORF">FSP39_017778</name>
</gene>
<feature type="region of interest" description="Disordered" evidence="2">
    <location>
        <begin position="95"/>
        <end position="213"/>
    </location>
</feature>
<feature type="compositionally biased region" description="Polar residues" evidence="2">
    <location>
        <begin position="151"/>
        <end position="167"/>
    </location>
</feature>
<dbReference type="AlphaFoldDB" id="A0AA88XX83"/>
<feature type="compositionally biased region" description="Basic residues" evidence="2">
    <location>
        <begin position="188"/>
        <end position="198"/>
    </location>
</feature>
<dbReference type="EMBL" id="VSWD01000009">
    <property type="protein sequence ID" value="KAK3093587.1"/>
    <property type="molecule type" value="Genomic_DNA"/>
</dbReference>
<accession>A0AA88XX83</accession>
<comment type="caution">
    <text evidence="3">The sequence shown here is derived from an EMBL/GenBank/DDBJ whole genome shotgun (WGS) entry which is preliminary data.</text>
</comment>
<reference evidence="3" key="1">
    <citation type="submission" date="2019-08" db="EMBL/GenBank/DDBJ databases">
        <title>The improved chromosome-level genome for the pearl oyster Pinctada fucata martensii using PacBio sequencing and Hi-C.</title>
        <authorList>
            <person name="Zheng Z."/>
        </authorList>
    </citation>
    <scope>NUCLEOTIDE SEQUENCE</scope>
    <source>
        <strain evidence="3">ZZ-2019</strain>
        <tissue evidence="3">Adductor muscle</tissue>
    </source>
</reference>
<name>A0AA88XX83_PINIB</name>
<keyword evidence="1" id="KW-0175">Coiled coil</keyword>
<feature type="coiled-coil region" evidence="1">
    <location>
        <begin position="58"/>
        <end position="85"/>
    </location>
</feature>
<evidence type="ECO:0000313" key="3">
    <source>
        <dbReference type="EMBL" id="KAK3093587.1"/>
    </source>
</evidence>
<proteinExistence type="predicted"/>
<evidence type="ECO:0000256" key="2">
    <source>
        <dbReference type="SAM" id="MobiDB-lite"/>
    </source>
</evidence>
<organism evidence="3 4">
    <name type="scientific">Pinctada imbricata</name>
    <name type="common">Atlantic pearl-oyster</name>
    <name type="synonym">Pinctada martensii</name>
    <dbReference type="NCBI Taxonomy" id="66713"/>
    <lineage>
        <taxon>Eukaryota</taxon>
        <taxon>Metazoa</taxon>
        <taxon>Spiralia</taxon>
        <taxon>Lophotrochozoa</taxon>
        <taxon>Mollusca</taxon>
        <taxon>Bivalvia</taxon>
        <taxon>Autobranchia</taxon>
        <taxon>Pteriomorphia</taxon>
        <taxon>Pterioida</taxon>
        <taxon>Pterioidea</taxon>
        <taxon>Pteriidae</taxon>
        <taxon>Pinctada</taxon>
    </lineage>
</organism>
<sequence>MQIDDRLSKANSIALESGVMTPLIKEELWSKIQYRRMSEGLDELRVTFDDEKTPTQDLERLLERNQFLKCQVSDLEDEIAKFRLKLIAFGCKLPEDSDSSTTVPTSPSNVPCRSPPPYPWTSSPTPTSQGRSTPPPSTWTPSETLIETRPDFTTSTVLSRPSWTTSPAPLATSPVPTRPALTTSPAPRGHRGPLHHLHTAAYTSPSHLKNITT</sequence>
<dbReference type="Proteomes" id="UP001186944">
    <property type="component" value="Unassembled WGS sequence"/>
</dbReference>
<evidence type="ECO:0000313" key="4">
    <source>
        <dbReference type="Proteomes" id="UP001186944"/>
    </source>
</evidence>